<evidence type="ECO:0000256" key="7">
    <source>
        <dbReference type="ARBA" id="ARBA00022932"/>
    </source>
</evidence>
<dbReference type="PANTHER" id="PTHR30478:SF0">
    <property type="entry name" value="BETA SLIDING CLAMP"/>
    <property type="match status" value="1"/>
</dbReference>
<keyword evidence="8" id="KW-0238">DNA-binding</keyword>
<evidence type="ECO:0000256" key="6">
    <source>
        <dbReference type="ARBA" id="ARBA00022705"/>
    </source>
</evidence>
<dbReference type="InterPro" id="IPR022635">
    <property type="entry name" value="DNA_polIII_beta_C"/>
</dbReference>
<dbReference type="NCBIfam" id="TIGR00663">
    <property type="entry name" value="dnan"/>
    <property type="match status" value="1"/>
</dbReference>
<evidence type="ECO:0000256" key="8">
    <source>
        <dbReference type="ARBA" id="ARBA00023125"/>
    </source>
</evidence>
<dbReference type="GO" id="GO:0005737">
    <property type="term" value="C:cytoplasm"/>
    <property type="evidence" value="ECO:0007669"/>
    <property type="project" value="UniProtKB-SubCell"/>
</dbReference>
<dbReference type="GO" id="GO:0003887">
    <property type="term" value="F:DNA-directed DNA polymerase activity"/>
    <property type="evidence" value="ECO:0007669"/>
    <property type="project" value="UniProtKB-UniRule"/>
</dbReference>
<dbReference type="SMART" id="SM00480">
    <property type="entry name" value="POL3Bc"/>
    <property type="match status" value="1"/>
</dbReference>
<evidence type="ECO:0000256" key="5">
    <source>
        <dbReference type="ARBA" id="ARBA00022695"/>
    </source>
</evidence>
<dbReference type="GO" id="GO:0006271">
    <property type="term" value="P:DNA strand elongation involved in DNA replication"/>
    <property type="evidence" value="ECO:0007669"/>
    <property type="project" value="TreeGrafter"/>
</dbReference>
<dbReference type="EMBL" id="JAVMIP010000002">
    <property type="protein sequence ID" value="MDS3859661.1"/>
    <property type="molecule type" value="Genomic_DNA"/>
</dbReference>
<evidence type="ECO:0000256" key="1">
    <source>
        <dbReference type="ARBA" id="ARBA00004496"/>
    </source>
</evidence>
<evidence type="ECO:0000313" key="14">
    <source>
        <dbReference type="Proteomes" id="UP001268256"/>
    </source>
</evidence>
<feature type="domain" description="DNA polymerase III beta sliding clamp C-terminal" evidence="12">
    <location>
        <begin position="245"/>
        <end position="365"/>
    </location>
</feature>
<reference evidence="14" key="1">
    <citation type="submission" date="2023-07" db="EMBL/GenBank/DDBJ databases">
        <authorList>
            <person name="Luz R."/>
            <person name="Cordeiro R."/>
            <person name="Fonseca A."/>
            <person name="Goncalves V."/>
        </authorList>
    </citation>
    <scope>NUCLEOTIDE SEQUENCE [LARGE SCALE GENOMIC DNA]</scope>
    <source>
        <strain evidence="14">BACA0444</strain>
    </source>
</reference>
<proteinExistence type="inferred from homology"/>
<keyword evidence="6 9" id="KW-0235">DNA replication</keyword>
<dbReference type="GO" id="GO:0003677">
    <property type="term" value="F:DNA binding"/>
    <property type="evidence" value="ECO:0007669"/>
    <property type="project" value="UniProtKB-UniRule"/>
</dbReference>
<dbReference type="Pfam" id="PF02767">
    <property type="entry name" value="DNA_pol3_beta_2"/>
    <property type="match status" value="1"/>
</dbReference>
<dbReference type="InterPro" id="IPR022637">
    <property type="entry name" value="DNA_polIII_beta_cen"/>
</dbReference>
<dbReference type="InterPro" id="IPR046938">
    <property type="entry name" value="DNA_clamp_sf"/>
</dbReference>
<dbReference type="GO" id="GO:0008408">
    <property type="term" value="F:3'-5' exonuclease activity"/>
    <property type="evidence" value="ECO:0007669"/>
    <property type="project" value="InterPro"/>
</dbReference>
<evidence type="ECO:0000313" key="13">
    <source>
        <dbReference type="EMBL" id="MDS3859661.1"/>
    </source>
</evidence>
<protein>
    <recommendedName>
        <fullName evidence="9">Beta sliding clamp</fullName>
    </recommendedName>
</protein>
<keyword evidence="7 9" id="KW-0239">DNA-directed DNA polymerase</keyword>
<dbReference type="SUPFAM" id="SSF55979">
    <property type="entry name" value="DNA clamp"/>
    <property type="match status" value="3"/>
</dbReference>
<dbReference type="Proteomes" id="UP001268256">
    <property type="component" value="Unassembled WGS sequence"/>
</dbReference>
<evidence type="ECO:0000256" key="9">
    <source>
        <dbReference type="PIRNR" id="PIRNR000804"/>
    </source>
</evidence>
<dbReference type="AlphaFoldDB" id="A0AAE4JV69"/>
<dbReference type="GO" id="GO:0009360">
    <property type="term" value="C:DNA polymerase III complex"/>
    <property type="evidence" value="ECO:0007669"/>
    <property type="project" value="InterPro"/>
</dbReference>
<evidence type="ECO:0000259" key="12">
    <source>
        <dbReference type="Pfam" id="PF02768"/>
    </source>
</evidence>
<dbReference type="Pfam" id="PF00712">
    <property type="entry name" value="DNA_pol3_beta"/>
    <property type="match status" value="1"/>
</dbReference>
<comment type="function">
    <text evidence="9">Confers DNA tethering and processivity to DNA polymerases and other proteins. Acts as a clamp, forming a ring around DNA (a reaction catalyzed by the clamp-loading complex) which diffuses in an ATP-independent manner freely and bidirectionally along dsDNA. Initially characterized for its ability to contact the catalytic subunit of DNA polymerase III (Pol III), a complex, multichain enzyme responsible for most of the replicative synthesis in bacteria; Pol III exhibits 3'-5' exonuclease proofreading activity. The beta chain is required for initiation of replication as well as for processivity of DNA replication.</text>
</comment>
<gene>
    <name evidence="13" type="primary">dnaN</name>
    <name evidence="13" type="ORF">RIF25_02455</name>
</gene>
<dbReference type="PIRSF" id="PIRSF000804">
    <property type="entry name" value="DNA_pol_III_b"/>
    <property type="match status" value="1"/>
</dbReference>
<comment type="subcellular location">
    <subcellularLocation>
        <location evidence="1 9">Cytoplasm</location>
    </subcellularLocation>
</comment>
<accession>A0AAE4JV69</accession>
<feature type="domain" description="DNA polymerase III beta sliding clamp central" evidence="11">
    <location>
        <begin position="128"/>
        <end position="242"/>
    </location>
</feature>
<dbReference type="Gene3D" id="3.10.150.10">
    <property type="entry name" value="DNA Polymerase III, subunit A, domain 2"/>
    <property type="match status" value="1"/>
</dbReference>
<evidence type="ECO:0000259" key="11">
    <source>
        <dbReference type="Pfam" id="PF02767"/>
    </source>
</evidence>
<dbReference type="InterPro" id="IPR022634">
    <property type="entry name" value="DNA_polIII_beta_N"/>
</dbReference>
<dbReference type="Gene3D" id="3.70.10.10">
    <property type="match status" value="1"/>
</dbReference>
<comment type="caution">
    <text evidence="13">The sequence shown here is derived from an EMBL/GenBank/DDBJ whole genome shotgun (WGS) entry which is preliminary data.</text>
</comment>
<dbReference type="PANTHER" id="PTHR30478">
    <property type="entry name" value="DNA POLYMERASE III SUBUNIT BETA"/>
    <property type="match status" value="1"/>
</dbReference>
<comment type="subunit">
    <text evidence="9">Forms a ring-shaped head-to-tail homodimer around DNA.</text>
</comment>
<organism evidence="13 14">
    <name type="scientific">Pseudocalidococcus azoricus BACA0444</name>
    <dbReference type="NCBI Taxonomy" id="2918990"/>
    <lineage>
        <taxon>Bacteria</taxon>
        <taxon>Bacillati</taxon>
        <taxon>Cyanobacteriota</taxon>
        <taxon>Cyanophyceae</taxon>
        <taxon>Acaryochloridales</taxon>
        <taxon>Thermosynechococcaceae</taxon>
        <taxon>Pseudocalidococcus</taxon>
        <taxon>Pseudocalidococcus azoricus</taxon>
    </lineage>
</organism>
<dbReference type="RefSeq" id="WP_322876970.1">
    <property type="nucleotide sequence ID" value="NZ_JAVMIP010000002.1"/>
</dbReference>
<dbReference type="Pfam" id="PF02768">
    <property type="entry name" value="DNA_pol3_beta_3"/>
    <property type="match status" value="1"/>
</dbReference>
<comment type="similarity">
    <text evidence="2 9">Belongs to the beta sliding clamp family.</text>
</comment>
<evidence type="ECO:0000256" key="3">
    <source>
        <dbReference type="ARBA" id="ARBA00022490"/>
    </source>
</evidence>
<keyword evidence="3 9" id="KW-0963">Cytoplasm</keyword>
<dbReference type="InterPro" id="IPR001001">
    <property type="entry name" value="DNA_polIII_beta"/>
</dbReference>
<evidence type="ECO:0000256" key="4">
    <source>
        <dbReference type="ARBA" id="ARBA00022679"/>
    </source>
</evidence>
<feature type="domain" description="DNA polymerase III beta sliding clamp N-terminal" evidence="10">
    <location>
        <begin position="1"/>
        <end position="118"/>
    </location>
</feature>
<dbReference type="CDD" id="cd00140">
    <property type="entry name" value="beta_clamp"/>
    <property type="match status" value="1"/>
</dbReference>
<keyword evidence="4 9" id="KW-0808">Transferase</keyword>
<keyword evidence="5 9" id="KW-0548">Nucleotidyltransferase</keyword>
<keyword evidence="14" id="KW-1185">Reference proteome</keyword>
<evidence type="ECO:0000256" key="2">
    <source>
        <dbReference type="ARBA" id="ARBA00010752"/>
    </source>
</evidence>
<sequence length="369" mass="39983">MKVVCPQNSLSSKLSLLSRVAPTNPSHPILANILLSAADDYLSLTVFDLSLGMQVWLPATVKVPGTITVSAKLFNEMVSRLPNQDIEITAEETQVILDYGSGHYQMQGITAEEFPALPSLEEVASLQLTATTLRDGLQNSLFAASSDESKQVLTGLHVSFKPDGLEFAATDGHRLAVAAAIQDIPSTLSPITIPAKSLRELERLLSKQESDLTMRCDTSQVVFEIPGEACLTSRLLEGQYPNYTQLLPRQFERQVTVERALLVAALERVAVLAAQKNNVVKIILNTEQQQLELSAEAPQLGSGQELIPAQISGESLEVAFNVKYVLDGLKVMAAAEVQLQLNGPTTPAILTPLGGMKLTYLVMPIQIRN</sequence>
<name>A0AAE4JV69_9CYAN</name>
<evidence type="ECO:0000259" key="10">
    <source>
        <dbReference type="Pfam" id="PF00712"/>
    </source>
</evidence>